<organism evidence="19 20">
    <name type="scientific">Debaryomyces fabryi</name>
    <dbReference type="NCBI Taxonomy" id="58627"/>
    <lineage>
        <taxon>Eukaryota</taxon>
        <taxon>Fungi</taxon>
        <taxon>Dikarya</taxon>
        <taxon>Ascomycota</taxon>
        <taxon>Saccharomycotina</taxon>
        <taxon>Pichiomycetes</taxon>
        <taxon>Debaryomycetaceae</taxon>
        <taxon>Debaryomyces</taxon>
    </lineage>
</organism>
<dbReference type="UniPathway" id="UPA00378"/>
<keyword evidence="10" id="KW-0812">Transmembrane</keyword>
<evidence type="ECO:0000256" key="5">
    <source>
        <dbReference type="ARBA" id="ARBA00011969"/>
    </source>
</evidence>
<dbReference type="PANTHER" id="PTHR45918">
    <property type="entry name" value="ALPHA-1,3/1,6-MANNOSYLTRANSFERASE ALG2"/>
    <property type="match status" value="1"/>
</dbReference>
<evidence type="ECO:0000256" key="11">
    <source>
        <dbReference type="ARBA" id="ARBA00022824"/>
    </source>
</evidence>
<evidence type="ECO:0000256" key="10">
    <source>
        <dbReference type="ARBA" id="ARBA00022692"/>
    </source>
</evidence>
<comment type="subcellular location">
    <subcellularLocation>
        <location evidence="2 16">Endoplasmic reticulum membrane</location>
    </subcellularLocation>
</comment>
<keyword evidence="13" id="KW-0472">Membrane</keyword>
<dbReference type="CDD" id="cd03805">
    <property type="entry name" value="GT4_ALG2-like"/>
    <property type="match status" value="1"/>
</dbReference>
<dbReference type="Pfam" id="PF13439">
    <property type="entry name" value="Glyco_transf_4"/>
    <property type="match status" value="1"/>
</dbReference>
<evidence type="ECO:0000259" key="18">
    <source>
        <dbReference type="Pfam" id="PF13439"/>
    </source>
</evidence>
<evidence type="ECO:0000256" key="1">
    <source>
        <dbReference type="ARBA" id="ARBA00003142"/>
    </source>
</evidence>
<keyword evidence="11 16" id="KW-0256">Endoplasmic reticulum</keyword>
<evidence type="ECO:0000256" key="14">
    <source>
        <dbReference type="ARBA" id="ARBA00045103"/>
    </source>
</evidence>
<accession>A0A0V1PZ73</accession>
<dbReference type="AlphaFoldDB" id="A0A0V1PZ73"/>
<evidence type="ECO:0000256" key="12">
    <source>
        <dbReference type="ARBA" id="ARBA00022989"/>
    </source>
</evidence>
<dbReference type="GO" id="GO:0005789">
    <property type="term" value="C:endoplasmic reticulum membrane"/>
    <property type="evidence" value="ECO:0007669"/>
    <property type="project" value="UniProtKB-SubCell"/>
</dbReference>
<dbReference type="GO" id="GO:0102704">
    <property type="term" value="F:GDP-Man:Man(2)GlcNAc(2)-PP-Dol alpha-1,6-mannosyltransferase activity"/>
    <property type="evidence" value="ECO:0007669"/>
    <property type="project" value="UniProtKB-UniRule"/>
</dbReference>
<dbReference type="EMBL" id="LMYN01000051">
    <property type="protein sequence ID" value="KSA01513.1"/>
    <property type="molecule type" value="Genomic_DNA"/>
</dbReference>
<evidence type="ECO:0000256" key="15">
    <source>
        <dbReference type="ARBA" id="ARBA00045104"/>
    </source>
</evidence>
<dbReference type="InterPro" id="IPR028098">
    <property type="entry name" value="Glyco_trans_4-like_N"/>
</dbReference>
<evidence type="ECO:0000256" key="2">
    <source>
        <dbReference type="ARBA" id="ARBA00004586"/>
    </source>
</evidence>
<evidence type="ECO:0000256" key="4">
    <source>
        <dbReference type="ARBA" id="ARBA00006122"/>
    </source>
</evidence>
<evidence type="ECO:0000259" key="17">
    <source>
        <dbReference type="Pfam" id="PF00534"/>
    </source>
</evidence>
<keyword evidence="9 16" id="KW-0808">Transferase</keyword>
<evidence type="ECO:0000256" key="16">
    <source>
        <dbReference type="RuleBase" id="RU367136"/>
    </source>
</evidence>
<evidence type="ECO:0000256" key="3">
    <source>
        <dbReference type="ARBA" id="ARBA00004922"/>
    </source>
</evidence>
<comment type="function">
    <text evidence="1 16">Mannosylates Man(2)GlcNAc(2)-dolichol diphosphate and Man(1)GlcNAc(2)-dolichol diphosphate to form Man(3)GlcNAc(2)-dolichol diphosphate.</text>
</comment>
<dbReference type="Pfam" id="PF00534">
    <property type="entry name" value="Glycos_transf_1"/>
    <property type="match status" value="2"/>
</dbReference>
<evidence type="ECO:0000313" key="19">
    <source>
        <dbReference type="EMBL" id="KSA01513.1"/>
    </source>
</evidence>
<keyword evidence="12" id="KW-1133">Transmembrane helix</keyword>
<comment type="catalytic activity">
    <reaction evidence="15 16">
        <text>an alpha-D-Man-(1-&gt;3)-beta-D-Man-(1-&gt;4)-beta-D-GlcNAc-(1-&gt;4)-alpha-D-GlcNAc-diphospho-di-trans,poly-cis-dolichol + GDP-alpha-D-mannose = an alpha-D-Man-(1-&gt;3)-[alpha-D-Man-(1-&gt;6)]-beta-D-Man-(1-&gt;4)-beta-D-GlcNAc-(1-&gt;4)-alpha-D-GlcNAc-diphospho-di-trans,poly-cis-dolichol + GDP + H(+)</text>
        <dbReference type="Rhea" id="RHEA:29519"/>
        <dbReference type="Rhea" id="RHEA-COMP:19513"/>
        <dbReference type="Rhea" id="RHEA-COMP:19515"/>
        <dbReference type="ChEBI" id="CHEBI:15378"/>
        <dbReference type="ChEBI" id="CHEBI:57527"/>
        <dbReference type="ChEBI" id="CHEBI:58189"/>
        <dbReference type="ChEBI" id="CHEBI:132510"/>
        <dbReference type="ChEBI" id="CHEBI:132511"/>
        <dbReference type="EC" id="2.4.1.257"/>
    </reaction>
    <physiologicalReaction direction="left-to-right" evidence="15 16">
        <dbReference type="Rhea" id="RHEA:29520"/>
    </physiologicalReaction>
</comment>
<dbReference type="GeneID" id="26839743"/>
<evidence type="ECO:0000256" key="6">
    <source>
        <dbReference type="ARBA" id="ARBA00012649"/>
    </source>
</evidence>
<dbReference type="OrthoDB" id="448893at2759"/>
<dbReference type="EC" id="2.4.1.257" evidence="5 16"/>
<evidence type="ECO:0000256" key="7">
    <source>
        <dbReference type="ARBA" id="ARBA00019218"/>
    </source>
</evidence>
<dbReference type="GO" id="GO:0004378">
    <property type="term" value="F:GDP-Man:Man(1)GlcNAc(2)-PP-Dol alpha-1,3-mannosyltransferase activity"/>
    <property type="evidence" value="ECO:0007669"/>
    <property type="project" value="UniProtKB-UniRule"/>
</dbReference>
<feature type="domain" description="Glycosyltransferase subfamily 4-like N-terminal" evidence="18">
    <location>
        <begin position="21"/>
        <end position="203"/>
    </location>
</feature>
<dbReference type="EC" id="2.4.1.132" evidence="6 16"/>
<keyword evidence="8 16" id="KW-0328">Glycosyltransferase</keyword>
<comment type="pathway">
    <text evidence="3 16">Protein modification; protein glycosylation.</text>
</comment>
<comment type="caution">
    <text evidence="19">The sequence shown here is derived from an EMBL/GenBank/DDBJ whole genome shotgun (WGS) entry which is preliminary data.</text>
</comment>
<gene>
    <name evidence="19" type="ORF">AC631_02734</name>
</gene>
<feature type="domain" description="Glycosyl transferase family 1" evidence="17">
    <location>
        <begin position="215"/>
        <end position="297"/>
    </location>
</feature>
<comment type="similarity">
    <text evidence="4 16">Belongs to the glycosyltransferase group 1 family.</text>
</comment>
<dbReference type="InterPro" id="IPR001296">
    <property type="entry name" value="Glyco_trans_1"/>
</dbReference>
<evidence type="ECO:0000256" key="8">
    <source>
        <dbReference type="ARBA" id="ARBA00022676"/>
    </source>
</evidence>
<comment type="catalytic activity">
    <reaction evidence="14 16">
        <text>a beta-D-Man-(1-&gt;4)-beta-D-GlcNAc-(1-&gt;4)-alpha-D-GlcNAc-diphospho-di-trans,poly-cis-dolichol + GDP-alpha-D-mannose = an alpha-D-Man-(1-&gt;3)-beta-D-Man-(1-&gt;4)-beta-D-GlcNAc-(1-&gt;4)-alpha-D-GlcNAc-diphospho-di-trans,poly-cis-dolichol + GDP + H(+)</text>
        <dbReference type="Rhea" id="RHEA:29515"/>
        <dbReference type="Rhea" id="RHEA-COMP:19511"/>
        <dbReference type="Rhea" id="RHEA-COMP:19513"/>
        <dbReference type="ChEBI" id="CHEBI:15378"/>
        <dbReference type="ChEBI" id="CHEBI:57527"/>
        <dbReference type="ChEBI" id="CHEBI:58189"/>
        <dbReference type="ChEBI" id="CHEBI:58472"/>
        <dbReference type="ChEBI" id="CHEBI:132510"/>
        <dbReference type="EC" id="2.4.1.132"/>
    </reaction>
    <physiologicalReaction direction="left-to-right" evidence="14 16">
        <dbReference type="Rhea" id="RHEA:29516"/>
    </physiologicalReaction>
</comment>
<dbReference type="PANTHER" id="PTHR45918:SF1">
    <property type="entry name" value="ALPHA-1,3_1,6-MANNOSYLTRANSFERASE ALG2"/>
    <property type="match status" value="1"/>
</dbReference>
<dbReference type="Proteomes" id="UP000054251">
    <property type="component" value="Unassembled WGS sequence"/>
</dbReference>
<evidence type="ECO:0000313" key="20">
    <source>
        <dbReference type="Proteomes" id="UP000054251"/>
    </source>
</evidence>
<evidence type="ECO:0000256" key="13">
    <source>
        <dbReference type="ARBA" id="ARBA00023136"/>
    </source>
</evidence>
<sequence length="476" mass="54323">MPGKLGSNSKKIAFIHPDLGIGGAERLVVDAAVGLQELENEVIIYTSHCDKKHCFEEVSSNLLNVEVYGDFFPTNILKRFHILFAIIRQFYLVLALIITGKIKQYDYFIVDQLSFCIPLLCCFSRPDCKILFYCHFPDQLLALKGGLLKRFYRIPFDFIEEWTTGISDQIVVNSNFTKGIFHKTFKGLNNIDPGVIYPCVDLASATDTDEDKLMDKEVNEFFKNGKFFLSINRFERKKNIDLAVKSFAKFKAQLPKNVSEDNKVKPRLVIAGGFDPRVVENVEYLQELNSLAELLDLKCFTIRGKLLIIPPATDVLFLPSIKSSLKKSLIKNAELLLYTPSFEHFGIVPVESMLFKTPVLSVNNGGPLESIVHFTSDNIETATGYSQEPNDELWSRTMFAFYSELDEATKIKLGENGLSRVDELFLRQQMSEAFMQNLIQSNSKDEEKGILYGVLKLWRIELLLVLISYYLVRLYK</sequence>
<proteinExistence type="inferred from homology"/>
<feature type="domain" description="Glycosyl transferase family 1" evidence="17">
    <location>
        <begin position="314"/>
        <end position="390"/>
    </location>
</feature>
<dbReference type="Gene3D" id="3.40.50.2000">
    <property type="entry name" value="Glycogen Phosphorylase B"/>
    <property type="match status" value="2"/>
</dbReference>
<dbReference type="SUPFAM" id="SSF53756">
    <property type="entry name" value="UDP-Glycosyltransferase/glycogen phosphorylase"/>
    <property type="match status" value="1"/>
</dbReference>
<evidence type="ECO:0000256" key="9">
    <source>
        <dbReference type="ARBA" id="ARBA00022679"/>
    </source>
</evidence>
<dbReference type="InterPro" id="IPR027054">
    <property type="entry name" value="ALG2"/>
</dbReference>
<dbReference type="RefSeq" id="XP_015467615.1">
    <property type="nucleotide sequence ID" value="XM_015611564.1"/>
</dbReference>
<keyword evidence="20" id="KW-1185">Reference proteome</keyword>
<name>A0A0V1PZ73_9ASCO</name>
<reference evidence="19 20" key="1">
    <citation type="submission" date="2015-11" db="EMBL/GenBank/DDBJ databases">
        <title>The genome of Debaryomyces fabryi.</title>
        <authorList>
            <person name="Tafer H."/>
            <person name="Lopandic K."/>
        </authorList>
    </citation>
    <scope>NUCLEOTIDE SEQUENCE [LARGE SCALE GENOMIC DNA]</scope>
    <source>
        <strain evidence="19 20">CBS 789</strain>
    </source>
</reference>
<protein>
    <recommendedName>
        <fullName evidence="7 16">Alpha-1,3/1,6-mannosyltransferase ALG2</fullName>
        <ecNumber evidence="6 16">2.4.1.132</ecNumber>
        <ecNumber evidence="5 16">2.4.1.257</ecNumber>
    </recommendedName>
    <alternativeName>
        <fullName evidence="16">GDP-Man:Man(1)GlcNAc(2)-PP-Dol alpha-1,3-mannosyltransferase</fullName>
    </alternativeName>
</protein>